<feature type="domain" description="HVO-A0261-like N-terminal" evidence="2">
    <location>
        <begin position="5"/>
        <end position="83"/>
    </location>
</feature>
<name>A0ABD5ZU01_9EURY</name>
<dbReference type="GeneID" id="96952293"/>
<dbReference type="InterPro" id="IPR013561">
    <property type="entry name" value="FilR1_middle_dom"/>
</dbReference>
<dbReference type="InterPro" id="IPR036390">
    <property type="entry name" value="WH_DNA-bd_sf"/>
</dbReference>
<sequence>MSDTALEYLLGSATRPETLTALREGGYLSARQLEERVSASRRTLKRTLRTMESRGWVRSVDGGYELTAMGATMLSSYDCFRRRERLAEEARPFLERTPASAFDLDVEALADATVVRPDTDPTAPVDRLLELRADATRIREVAPFLLNDTVEQLATRVEHDPTLQEVTLVLEEATPHPSEFSPTYCDRFRAVVDSPRTDVYVAAADVPFAFGVADGHAFLGSSGVDDMAGALLESDDEAVVDWVDRSIDRCLDHADPLS</sequence>
<proteinExistence type="predicted"/>
<dbReference type="InterPro" id="IPR057527">
    <property type="entry name" value="HVO_A0261-like_N"/>
</dbReference>
<gene>
    <name evidence="3" type="ORF">ACFQKE_01540</name>
</gene>
<comment type="caution">
    <text evidence="3">The sequence shown here is derived from an EMBL/GenBank/DDBJ whole genome shotgun (WGS) entry which is preliminary data.</text>
</comment>
<feature type="domain" description="Methanogenesis regulatory protein FilR1 middle" evidence="1">
    <location>
        <begin position="121"/>
        <end position="252"/>
    </location>
</feature>
<accession>A0ABD5ZU01</accession>
<dbReference type="Pfam" id="PF25213">
    <property type="entry name" value="HVO_A0261_N"/>
    <property type="match status" value="1"/>
</dbReference>
<dbReference type="SUPFAM" id="SSF46785">
    <property type="entry name" value="Winged helix' DNA-binding domain"/>
    <property type="match status" value="1"/>
</dbReference>
<evidence type="ECO:0000313" key="4">
    <source>
        <dbReference type="Proteomes" id="UP001596434"/>
    </source>
</evidence>
<reference evidence="3 4" key="1">
    <citation type="journal article" date="2019" name="Int. J. Syst. Evol. Microbiol.">
        <title>The Global Catalogue of Microorganisms (GCM) 10K type strain sequencing project: providing services to taxonomists for standard genome sequencing and annotation.</title>
        <authorList>
            <consortium name="The Broad Institute Genomics Platform"/>
            <consortium name="The Broad Institute Genome Sequencing Center for Infectious Disease"/>
            <person name="Wu L."/>
            <person name="Ma J."/>
        </authorList>
    </citation>
    <scope>NUCLEOTIDE SEQUENCE [LARGE SCALE GENOMIC DNA]</scope>
    <source>
        <strain evidence="3 4">GX21</strain>
    </source>
</reference>
<keyword evidence="4" id="KW-1185">Reference proteome</keyword>
<dbReference type="RefSeq" id="WP_379702157.1">
    <property type="nucleotide sequence ID" value="NZ_JBHTAT010000001.1"/>
</dbReference>
<dbReference type="Proteomes" id="UP001596434">
    <property type="component" value="Unassembled WGS sequence"/>
</dbReference>
<evidence type="ECO:0000313" key="3">
    <source>
        <dbReference type="EMBL" id="MFC7253999.1"/>
    </source>
</evidence>
<evidence type="ECO:0000259" key="1">
    <source>
        <dbReference type="Pfam" id="PF08350"/>
    </source>
</evidence>
<evidence type="ECO:0000259" key="2">
    <source>
        <dbReference type="Pfam" id="PF25213"/>
    </source>
</evidence>
<dbReference type="EMBL" id="JBHTAT010000001">
    <property type="protein sequence ID" value="MFC7253999.1"/>
    <property type="molecule type" value="Genomic_DNA"/>
</dbReference>
<organism evidence="3 4">
    <name type="scientific">Haloplanus litoreus</name>
    <dbReference type="NCBI Taxonomy" id="767515"/>
    <lineage>
        <taxon>Archaea</taxon>
        <taxon>Methanobacteriati</taxon>
        <taxon>Methanobacteriota</taxon>
        <taxon>Stenosarchaea group</taxon>
        <taxon>Halobacteria</taxon>
        <taxon>Halobacteriales</taxon>
        <taxon>Haloferacaceae</taxon>
        <taxon>Haloplanus</taxon>
    </lineage>
</organism>
<dbReference type="Pfam" id="PF08350">
    <property type="entry name" value="FilR1_middle"/>
    <property type="match status" value="1"/>
</dbReference>
<dbReference type="InterPro" id="IPR036388">
    <property type="entry name" value="WH-like_DNA-bd_sf"/>
</dbReference>
<dbReference type="Gene3D" id="1.10.10.10">
    <property type="entry name" value="Winged helix-like DNA-binding domain superfamily/Winged helix DNA-binding domain"/>
    <property type="match status" value="1"/>
</dbReference>
<protein>
    <submittedName>
        <fullName evidence="3">Helix-turn-helix transcriptional regulator</fullName>
    </submittedName>
</protein>
<dbReference type="AlphaFoldDB" id="A0ABD5ZU01"/>